<organism evidence="3 5">
    <name type="scientific">Neospora caninum (strain Liverpool)</name>
    <dbReference type="NCBI Taxonomy" id="572307"/>
    <lineage>
        <taxon>Eukaryota</taxon>
        <taxon>Sar</taxon>
        <taxon>Alveolata</taxon>
        <taxon>Apicomplexa</taxon>
        <taxon>Conoidasida</taxon>
        <taxon>Coccidia</taxon>
        <taxon>Eucoccidiorida</taxon>
        <taxon>Eimeriorina</taxon>
        <taxon>Sarcocystidae</taxon>
        <taxon>Neospora</taxon>
    </lineage>
</organism>
<feature type="chain" id="PRO_5007655156" evidence="1">
    <location>
        <begin position="24"/>
        <end position="243"/>
    </location>
</feature>
<evidence type="ECO:0000259" key="2">
    <source>
        <dbReference type="Pfam" id="PF21932"/>
    </source>
</evidence>
<dbReference type="InParanoid" id="F0VL19"/>
<gene>
    <name evidence="4" type="ORF">BN1204_051970</name>
    <name evidence="3" type="ORF">NCLIV_051970</name>
</gene>
<reference evidence="3" key="1">
    <citation type="submission" date="2011-02" db="EMBL/GenBank/DDBJ databases">
        <authorList>
            <person name="Aslett M."/>
        </authorList>
    </citation>
    <scope>NUCLEOTIDE SEQUENCE</scope>
    <source>
        <strain evidence="3">Liverpool</strain>
    </source>
</reference>
<dbReference type="Proteomes" id="UP000007494">
    <property type="component" value="Chromosome X"/>
</dbReference>
<feature type="domain" description="MIC2-associated protein beta-domain" evidence="2">
    <location>
        <begin position="50"/>
        <end position="218"/>
    </location>
</feature>
<accession>F0VL19</accession>
<proteinExistence type="predicted"/>
<evidence type="ECO:0000256" key="1">
    <source>
        <dbReference type="SAM" id="SignalP"/>
    </source>
</evidence>
<reference evidence="4" key="4">
    <citation type="journal article" date="2015" name="PLoS ONE">
        <title>Comprehensive Evaluation of Toxoplasma gondii VEG and Neospora caninum LIV Genomes with Tachyzoite Stage Transcriptome and Proteome Defines Novel Transcript Features.</title>
        <authorList>
            <person name="Ramaprasad A."/>
            <person name="Mourier T."/>
            <person name="Naeem R."/>
            <person name="Malas T.B."/>
            <person name="Moussa E."/>
            <person name="Panigrahi A."/>
            <person name="Vermont S.J."/>
            <person name="Otto T.D."/>
            <person name="Wastling J."/>
            <person name="Pain A."/>
        </authorList>
    </citation>
    <scope>NUCLEOTIDE SEQUENCE</scope>
    <source>
        <strain evidence="4">Liverpool</strain>
    </source>
</reference>
<dbReference type="OrthoDB" id="333441at2759"/>
<reference evidence="3" key="2">
    <citation type="submission" date="2011-03" db="EMBL/GenBank/DDBJ databases">
        <title>Comparative genomics and transcriptomics of Neospora caninum and Toxoplasma gondii.</title>
        <authorList>
            <person name="Reid A.J."/>
            <person name="Sohal A."/>
            <person name="Harris D."/>
            <person name="Quail M."/>
            <person name="Sanders M."/>
            <person name="Berriman M."/>
            <person name="Wastling J.M."/>
            <person name="Pain A."/>
        </authorList>
    </citation>
    <scope>NUCLEOTIDE SEQUENCE</scope>
    <source>
        <strain evidence="3">Liverpool</strain>
    </source>
</reference>
<dbReference type="Pfam" id="PF21932">
    <property type="entry name" value="M2AP_beta_dom"/>
    <property type="match status" value="1"/>
</dbReference>
<dbReference type="GeneID" id="13446475"/>
<dbReference type="VEuPathDB" id="ToxoDB:NCLIV_051970"/>
<dbReference type="OMA" id="KSHNDAF"/>
<evidence type="ECO:0000313" key="3">
    <source>
        <dbReference type="EMBL" id="CBZ54771.1"/>
    </source>
</evidence>
<keyword evidence="5" id="KW-1185">Reference proteome</keyword>
<evidence type="ECO:0000313" key="4">
    <source>
        <dbReference type="EMBL" id="CEL69488.1"/>
    </source>
</evidence>
<dbReference type="RefSeq" id="XP_003884799.1">
    <property type="nucleotide sequence ID" value="XM_003884750.1"/>
</dbReference>
<reference evidence="5" key="3">
    <citation type="journal article" date="2012" name="PLoS Pathog.">
        <title>Comparative genomics of the apicomplexan parasites Toxoplasma gondii and Neospora caninum: Coccidia differing in host range and transmission strategy.</title>
        <authorList>
            <person name="Reid A.J."/>
            <person name="Vermont S.J."/>
            <person name="Cotton J.A."/>
            <person name="Harris D."/>
            <person name="Hill-Cawthorne G.A."/>
            <person name="Konen-Waisman S."/>
            <person name="Latham S.M."/>
            <person name="Mourier T."/>
            <person name="Norton R."/>
            <person name="Quail M.A."/>
            <person name="Sanders M."/>
            <person name="Shanmugam D."/>
            <person name="Sohal A."/>
            <person name="Wasmuth J.D."/>
            <person name="Brunk B."/>
            <person name="Grigg M.E."/>
            <person name="Howard J.C."/>
            <person name="Parkinson J."/>
            <person name="Roos D.S."/>
            <person name="Trees A.J."/>
            <person name="Berriman M."/>
            <person name="Pain A."/>
            <person name="Wastling J.M."/>
        </authorList>
    </citation>
    <scope>NUCLEOTIDE SEQUENCE [LARGE SCALE GENOMIC DNA]</scope>
    <source>
        <strain evidence="5">Liverpool</strain>
    </source>
</reference>
<sequence>MVNLAAVSGAAFAVACFPAVVSARKAVGTAARHTSLVNEPVALAQLSSVLELVTVPCDAVHVQGTMGANDLVKITGAGWGSGALQFQVSHPVKTGGDKSRSQLASVTCYSSDATDAPEGKAGKCFLTKPAEDGSSDEPQETEVSLPITSHNNAFMFVCSASTAPGVQCDVYAFDNVANNGWSVKTLDLGLSTSTDLGFSVHAEALNTMKAYASSSLTVARHDISLGCKNTPVEEETTPQGEEA</sequence>
<dbReference type="AlphaFoldDB" id="F0VL19"/>
<evidence type="ECO:0000313" key="5">
    <source>
        <dbReference type="Proteomes" id="UP000007494"/>
    </source>
</evidence>
<dbReference type="eggNOG" id="ENOG502R0AG">
    <property type="taxonomic scope" value="Eukaryota"/>
</dbReference>
<feature type="signal peptide" evidence="1">
    <location>
        <begin position="1"/>
        <end position="23"/>
    </location>
</feature>
<name>F0VL19_NEOCL</name>
<protein>
    <submittedName>
        <fullName evidence="4">MIC2-associated protein M2AP, putative</fullName>
    </submittedName>
    <submittedName>
        <fullName evidence="3">Putative MIC2-associated protein M2AP</fullName>
    </submittedName>
</protein>
<dbReference type="InterPro" id="IPR054124">
    <property type="entry name" value="M2AP_beta_dom"/>
</dbReference>
<dbReference type="EMBL" id="FR823391">
    <property type="protein sequence ID" value="CBZ54771.1"/>
    <property type="molecule type" value="Genomic_DNA"/>
</dbReference>
<dbReference type="EMBL" id="LN714485">
    <property type="protein sequence ID" value="CEL69488.1"/>
    <property type="molecule type" value="Genomic_DNA"/>
</dbReference>
<keyword evidence="1" id="KW-0732">Signal</keyword>